<dbReference type="Proteomes" id="UP001152795">
    <property type="component" value="Unassembled WGS sequence"/>
</dbReference>
<keyword evidence="3" id="KW-1185">Reference proteome</keyword>
<feature type="compositionally biased region" description="Low complexity" evidence="1">
    <location>
        <begin position="42"/>
        <end position="69"/>
    </location>
</feature>
<sequence length="101" mass="10734">MAISGHRNEQSLVHYNARLSSLQLHNCSDVLSRSLITDDHTSTAPSSSSQAHSPTQQQIFGASTSTSSTTSTHLQNFAVAGSMFSSCSIASVQIVYKSNSD</sequence>
<proteinExistence type="predicted"/>
<gene>
    <name evidence="2" type="ORF">PACLA_8A018721</name>
</gene>
<evidence type="ECO:0000313" key="2">
    <source>
        <dbReference type="EMBL" id="CAB4019014.1"/>
    </source>
</evidence>
<feature type="region of interest" description="Disordered" evidence="1">
    <location>
        <begin position="38"/>
        <end position="69"/>
    </location>
</feature>
<accession>A0A7D9EUZ4</accession>
<comment type="caution">
    <text evidence="2">The sequence shown here is derived from an EMBL/GenBank/DDBJ whole genome shotgun (WGS) entry which is preliminary data.</text>
</comment>
<evidence type="ECO:0000313" key="3">
    <source>
        <dbReference type="Proteomes" id="UP001152795"/>
    </source>
</evidence>
<name>A0A7D9EUZ4_PARCT</name>
<reference evidence="2" key="1">
    <citation type="submission" date="2020-04" db="EMBL/GenBank/DDBJ databases">
        <authorList>
            <person name="Alioto T."/>
            <person name="Alioto T."/>
            <person name="Gomez Garrido J."/>
        </authorList>
    </citation>
    <scope>NUCLEOTIDE SEQUENCE</scope>
    <source>
        <strain evidence="2">A484AB</strain>
    </source>
</reference>
<dbReference type="EMBL" id="CACRXK020010261">
    <property type="protein sequence ID" value="CAB4019014.1"/>
    <property type="molecule type" value="Genomic_DNA"/>
</dbReference>
<evidence type="ECO:0000256" key="1">
    <source>
        <dbReference type="SAM" id="MobiDB-lite"/>
    </source>
</evidence>
<protein>
    <submittedName>
        <fullName evidence="2">Uncharacterized protein</fullName>
    </submittedName>
</protein>
<dbReference type="AlphaFoldDB" id="A0A7D9EUZ4"/>
<organism evidence="2 3">
    <name type="scientific">Paramuricea clavata</name>
    <name type="common">Red gorgonian</name>
    <name type="synonym">Violescent sea-whip</name>
    <dbReference type="NCBI Taxonomy" id="317549"/>
    <lineage>
        <taxon>Eukaryota</taxon>
        <taxon>Metazoa</taxon>
        <taxon>Cnidaria</taxon>
        <taxon>Anthozoa</taxon>
        <taxon>Octocorallia</taxon>
        <taxon>Malacalcyonacea</taxon>
        <taxon>Plexauridae</taxon>
        <taxon>Paramuricea</taxon>
    </lineage>
</organism>